<sequence length="351" mass="38466">MHYSFLTVLPLAAVSLASPFTYPLPNGFPFPSNTALEELFTRAGGNFTNAPLAPKFDDDSLTSWKLQAFHEFIEVAFFTQLLANITDRVPGYQLAPQHEDYILNSLRAIQAQEEMHAYNANDAVRHFTNGSHIFPCAYLFPVSDFSSAIALAQTFTDMYIALLANIQQRTARSLGSASSSIIYVLAQALGQEGQQSGWFRSLRGLHPSAEPFLTSSTREFDFSWLQRFIVPGSCPNLEAIPLRIFPPLDVRTPVRGTGSVVFRVPGPVDDRTQRVAFINGALVPTVVPYRVIGHVADGDSIVTEISADFPFAHNVMHGMTLASVVEIGHNFVTAEDVTNATLYGPAVIQVA</sequence>
<gene>
    <name evidence="2" type="ORF">ACLA_087820</name>
</gene>
<feature type="chain" id="PRO_5002633430" description="Sexual development protein (LsdA)" evidence="1">
    <location>
        <begin position="18"/>
        <end position="351"/>
    </location>
</feature>
<dbReference type="HOGENOM" id="CLU_045147_0_0_1"/>
<keyword evidence="1" id="KW-0732">Signal</keyword>
<dbReference type="GeneID" id="4699814"/>
<reference evidence="2 3" key="1">
    <citation type="journal article" date="2008" name="PLoS Genet.">
        <title>Genomic islands in the pathogenic filamentous fungus Aspergillus fumigatus.</title>
        <authorList>
            <person name="Fedorova N.D."/>
            <person name="Khaldi N."/>
            <person name="Joardar V.S."/>
            <person name="Maiti R."/>
            <person name="Amedeo P."/>
            <person name="Anderson M.J."/>
            <person name="Crabtree J."/>
            <person name="Silva J.C."/>
            <person name="Badger J.H."/>
            <person name="Albarraq A."/>
            <person name="Angiuoli S."/>
            <person name="Bussey H."/>
            <person name="Bowyer P."/>
            <person name="Cotty P.J."/>
            <person name="Dyer P.S."/>
            <person name="Egan A."/>
            <person name="Galens K."/>
            <person name="Fraser-Liggett C.M."/>
            <person name="Haas B.J."/>
            <person name="Inman J.M."/>
            <person name="Kent R."/>
            <person name="Lemieux S."/>
            <person name="Malavazi I."/>
            <person name="Orvis J."/>
            <person name="Roemer T."/>
            <person name="Ronning C.M."/>
            <person name="Sundaram J.P."/>
            <person name="Sutton G."/>
            <person name="Turner G."/>
            <person name="Venter J.C."/>
            <person name="White O.R."/>
            <person name="Whitty B.R."/>
            <person name="Youngman P."/>
            <person name="Wolfe K.H."/>
            <person name="Goldman G.H."/>
            <person name="Wortman J.R."/>
            <person name="Jiang B."/>
            <person name="Denning D.W."/>
            <person name="Nierman W.C."/>
        </authorList>
    </citation>
    <scope>NUCLEOTIDE SEQUENCE [LARGE SCALE GENOMIC DNA]</scope>
    <source>
        <strain evidence="3">ATCC 1007 / CBS 513.65 / DSM 816 / NCTC 3887 / NRRL 1</strain>
    </source>
</reference>
<evidence type="ECO:0008006" key="4">
    <source>
        <dbReference type="Google" id="ProtNLM"/>
    </source>
</evidence>
<dbReference type="eggNOG" id="ENOG502SM3U">
    <property type="taxonomic scope" value="Eukaryota"/>
</dbReference>
<name>A1CUT8_ASPCL</name>
<keyword evidence="3" id="KW-1185">Reference proteome</keyword>
<dbReference type="Proteomes" id="UP000006701">
    <property type="component" value="Unassembled WGS sequence"/>
</dbReference>
<accession>A1CUT8</accession>
<dbReference type="RefSeq" id="XP_001268501.1">
    <property type="nucleotide sequence ID" value="XM_001268500.1"/>
</dbReference>
<feature type="signal peptide" evidence="1">
    <location>
        <begin position="1"/>
        <end position="17"/>
    </location>
</feature>
<dbReference type="VEuPathDB" id="FungiDB:ACLA_087820"/>
<dbReference type="OMA" id="MVNGGAI"/>
<dbReference type="KEGG" id="act:ACLA_087820"/>
<evidence type="ECO:0000313" key="3">
    <source>
        <dbReference type="Proteomes" id="UP000006701"/>
    </source>
</evidence>
<dbReference type="OrthoDB" id="5293813at2759"/>
<evidence type="ECO:0000313" key="2">
    <source>
        <dbReference type="EMBL" id="EAW07075.1"/>
    </source>
</evidence>
<protein>
    <recommendedName>
        <fullName evidence="4">Sexual development protein (LsdA)</fullName>
    </recommendedName>
</protein>
<dbReference type="EMBL" id="DS027060">
    <property type="protein sequence ID" value="EAW07075.1"/>
    <property type="molecule type" value="Genomic_DNA"/>
</dbReference>
<proteinExistence type="predicted"/>
<evidence type="ECO:0000256" key="1">
    <source>
        <dbReference type="SAM" id="SignalP"/>
    </source>
</evidence>
<organism evidence="2 3">
    <name type="scientific">Aspergillus clavatus (strain ATCC 1007 / CBS 513.65 / DSM 816 / NCTC 3887 / NRRL 1 / QM 1276 / 107)</name>
    <dbReference type="NCBI Taxonomy" id="344612"/>
    <lineage>
        <taxon>Eukaryota</taxon>
        <taxon>Fungi</taxon>
        <taxon>Dikarya</taxon>
        <taxon>Ascomycota</taxon>
        <taxon>Pezizomycotina</taxon>
        <taxon>Eurotiomycetes</taxon>
        <taxon>Eurotiomycetidae</taxon>
        <taxon>Eurotiales</taxon>
        <taxon>Aspergillaceae</taxon>
        <taxon>Aspergillus</taxon>
        <taxon>Aspergillus subgen. Fumigati</taxon>
    </lineage>
</organism>
<dbReference type="AlphaFoldDB" id="A1CUT8"/>